<gene>
    <name evidence="10" type="ORF">KK062_09335</name>
</gene>
<dbReference type="InterPro" id="IPR010496">
    <property type="entry name" value="AL/BT2_dom"/>
</dbReference>
<dbReference type="InterPro" id="IPR036909">
    <property type="entry name" value="Cyt_c-like_dom_sf"/>
</dbReference>
<dbReference type="SUPFAM" id="SSF56988">
    <property type="entry name" value="Anthrax protective antigen"/>
    <property type="match status" value="1"/>
</dbReference>
<keyword evidence="1" id="KW-0813">Transport</keyword>
<feature type="binding site" description="covalent" evidence="6">
    <location>
        <position position="317"/>
    </location>
    <ligand>
        <name>heme c</name>
        <dbReference type="ChEBI" id="CHEBI:61717"/>
    </ligand>
</feature>
<evidence type="ECO:0000313" key="11">
    <source>
        <dbReference type="Proteomes" id="UP001319080"/>
    </source>
</evidence>
<evidence type="ECO:0000259" key="9">
    <source>
        <dbReference type="PROSITE" id="PS51820"/>
    </source>
</evidence>
<dbReference type="GO" id="GO:0005506">
    <property type="term" value="F:iron ion binding"/>
    <property type="evidence" value="ECO:0007669"/>
    <property type="project" value="InterPro"/>
</dbReference>
<keyword evidence="3 6" id="KW-0479">Metal-binding</keyword>
<evidence type="ECO:0000256" key="5">
    <source>
        <dbReference type="ARBA" id="ARBA00023004"/>
    </source>
</evidence>
<dbReference type="InterPro" id="IPR037524">
    <property type="entry name" value="PA14/GLEYA"/>
</dbReference>
<dbReference type="SMART" id="SM00758">
    <property type="entry name" value="PA14"/>
    <property type="match status" value="1"/>
</dbReference>
<dbReference type="AlphaFoldDB" id="A0AAP2DW98"/>
<dbReference type="PROSITE" id="PS51257">
    <property type="entry name" value="PROKAR_LIPOPROTEIN"/>
    <property type="match status" value="1"/>
</dbReference>
<evidence type="ECO:0000256" key="6">
    <source>
        <dbReference type="PIRSR" id="PIRSR602324-1"/>
    </source>
</evidence>
<comment type="PTM">
    <text evidence="6">Binds 1 heme c group covalently per subunit.</text>
</comment>
<dbReference type="Proteomes" id="UP001319080">
    <property type="component" value="Unassembled WGS sequence"/>
</dbReference>
<dbReference type="Pfam" id="PF00034">
    <property type="entry name" value="Cytochrom_C"/>
    <property type="match status" value="1"/>
</dbReference>
<keyword evidence="7" id="KW-0732">Signal</keyword>
<evidence type="ECO:0000313" key="10">
    <source>
        <dbReference type="EMBL" id="MBT1708426.1"/>
    </source>
</evidence>
<reference evidence="10 11" key="1">
    <citation type="submission" date="2021-05" db="EMBL/GenBank/DDBJ databases">
        <title>A Polyphasic approach of four new species of the genus Ohtaekwangia: Ohtaekwangia histidinii sp. nov., Ohtaekwangia cretensis sp. nov., Ohtaekwangia indiensis sp. nov., Ohtaekwangia reichenbachii sp. nov. from diverse environment.</title>
        <authorList>
            <person name="Octaviana S."/>
        </authorList>
    </citation>
    <scope>NUCLEOTIDE SEQUENCE [LARGE SCALE GENOMIC DNA]</scope>
    <source>
        <strain evidence="10 11">PWU5</strain>
    </source>
</reference>
<dbReference type="GO" id="GO:0016787">
    <property type="term" value="F:hydrolase activity"/>
    <property type="evidence" value="ECO:0007669"/>
    <property type="project" value="InterPro"/>
</dbReference>
<keyword evidence="5 6" id="KW-0408">Iron</keyword>
<evidence type="ECO:0000256" key="4">
    <source>
        <dbReference type="ARBA" id="ARBA00022982"/>
    </source>
</evidence>
<proteinExistence type="predicted"/>
<dbReference type="Pfam" id="PF07691">
    <property type="entry name" value="PA14"/>
    <property type="match status" value="1"/>
</dbReference>
<dbReference type="PANTHER" id="PTHR33546">
    <property type="entry name" value="LARGE, MULTIFUNCTIONAL SECRETED PROTEIN-RELATED"/>
    <property type="match status" value="1"/>
</dbReference>
<dbReference type="SUPFAM" id="SSF46626">
    <property type="entry name" value="Cytochrome c"/>
    <property type="match status" value="1"/>
</dbReference>
<feature type="binding site" description="covalent" evidence="6">
    <location>
        <position position="272"/>
    </location>
    <ligand>
        <name>heme c</name>
        <dbReference type="ChEBI" id="CHEBI:61717"/>
    </ligand>
</feature>
<dbReference type="Pfam" id="PF23500">
    <property type="entry name" value="DUF7133"/>
    <property type="match status" value="1"/>
</dbReference>
<dbReference type="GO" id="GO:0020037">
    <property type="term" value="F:heme binding"/>
    <property type="evidence" value="ECO:0007669"/>
    <property type="project" value="InterPro"/>
</dbReference>
<feature type="domain" description="Cytochrome c" evidence="8">
    <location>
        <begin position="254"/>
        <end position="339"/>
    </location>
</feature>
<evidence type="ECO:0000259" key="8">
    <source>
        <dbReference type="PROSITE" id="PS51007"/>
    </source>
</evidence>
<feature type="domain" description="PA14" evidence="9">
    <location>
        <begin position="377"/>
        <end position="523"/>
    </location>
</feature>
<dbReference type="RefSeq" id="WP_254084017.1">
    <property type="nucleotide sequence ID" value="NZ_JAHESE010000006.1"/>
</dbReference>
<organism evidence="10 11">
    <name type="scientific">Dawidia cretensis</name>
    <dbReference type="NCBI Taxonomy" id="2782350"/>
    <lineage>
        <taxon>Bacteria</taxon>
        <taxon>Pseudomonadati</taxon>
        <taxon>Bacteroidota</taxon>
        <taxon>Cytophagia</taxon>
        <taxon>Cytophagales</taxon>
        <taxon>Chryseotaleaceae</taxon>
        <taxon>Dawidia</taxon>
    </lineage>
</organism>
<name>A0AAP2DW98_9BACT</name>
<keyword evidence="4" id="KW-0249">Electron transport</keyword>
<dbReference type="PANTHER" id="PTHR33546:SF1">
    <property type="entry name" value="LARGE, MULTIFUNCTIONAL SECRETED PROTEIN"/>
    <property type="match status" value="1"/>
</dbReference>
<feature type="signal peptide" evidence="7">
    <location>
        <begin position="1"/>
        <end position="21"/>
    </location>
</feature>
<dbReference type="SUPFAM" id="SSF50952">
    <property type="entry name" value="Soluble quinoprotein glucose dehydrogenase"/>
    <property type="match status" value="1"/>
</dbReference>
<dbReference type="PROSITE" id="PS51007">
    <property type="entry name" value="CYTC"/>
    <property type="match status" value="1"/>
</dbReference>
<dbReference type="GO" id="GO:0009055">
    <property type="term" value="F:electron transfer activity"/>
    <property type="evidence" value="ECO:0007669"/>
    <property type="project" value="InterPro"/>
</dbReference>
<dbReference type="Gene3D" id="3.90.182.10">
    <property type="entry name" value="Toxin - Anthrax Protective Antigen,domain 1"/>
    <property type="match status" value="1"/>
</dbReference>
<dbReference type="InterPro" id="IPR011658">
    <property type="entry name" value="PA14_dom"/>
</dbReference>
<protein>
    <submittedName>
        <fullName evidence="10">DUF1080 domain-containing protein</fullName>
    </submittedName>
</protein>
<dbReference type="Gene3D" id="2.60.120.560">
    <property type="entry name" value="Exo-inulinase, domain 1"/>
    <property type="match status" value="1"/>
</dbReference>
<dbReference type="InterPro" id="IPR055557">
    <property type="entry name" value="DUF7133"/>
</dbReference>
<dbReference type="Gene3D" id="2.120.10.30">
    <property type="entry name" value="TolB, C-terminal domain"/>
    <property type="match status" value="1"/>
</dbReference>
<dbReference type="EMBL" id="JAHESE010000006">
    <property type="protein sequence ID" value="MBT1708426.1"/>
    <property type="molecule type" value="Genomic_DNA"/>
</dbReference>
<dbReference type="Gene3D" id="1.10.760.10">
    <property type="entry name" value="Cytochrome c-like domain"/>
    <property type="match status" value="1"/>
</dbReference>
<dbReference type="InterPro" id="IPR011042">
    <property type="entry name" value="6-blade_b-propeller_TolB-like"/>
</dbReference>
<dbReference type="Pfam" id="PF06439">
    <property type="entry name" value="3keto-disac_hyd"/>
    <property type="match status" value="1"/>
</dbReference>
<dbReference type="InterPro" id="IPR002324">
    <property type="entry name" value="Cyt_c_ID"/>
</dbReference>
<sequence>MVKISKVKGVVLAALLFAVMAGCESGNRVERPRDPWVFRSVLDNKPRMVTVALHDNLYVSYDAQACQLYKAWKGGVVFDGAVYTTHHGPQPSSKGYAYFTQPDKSSFWYLVMNGKDVPVAPQFRGYSIKNDHVTFHFQLENEKGDAIFVDETPEYESKSNQPGLLRTFRVVNAPANTRVKIRTMLSNMQQADDYACNGEVNVISSGENKSQAGTTYGAEVEVLLNEKDNTVLKVFFHPGFEEQPDKKDDAQPGDLLAQGAVLIETSDCKTCHNEKVKTVGPSYVDIAKKYTFTEANVKMLTEKVMAGGAGNWGAVPMSPHPDLMEQDAAKMVSYVLSLDGETLGTETPPDNGIGVSTPFTQVQLDEKNEFEKGDKNKEYPGLAVSLYTIESANTNLYELPQHADPIYTAVAPSIHFNEESFQNVPKSRENMLLHIKGFITIEKDDNFVFRLVSDDGSRMWLDNKLFIDNDGFHAAEAKEAEIVLKKGKHPVEIIFYQGGGGLALSLQWATHDAGKFAVIDDKSLVHTTAQFKRSVPYVPAGELVRSIPGDRRDEAGIHPSFKVEQARPSSFEPKVGGMDFLSDSSLILCTWDSTGPVYKLEGVTRHAPEKIKVTRIASGLAEPLGIKVINDTIYVLQKHELTRLLDTDQDGIIDRYESVCNGWKVSANFHEFAFGLAYKDGYFYAALATAINPGGASTQPQIPDRGKVIKISKKDGHHEFIASGLRTPNGINFNAEGELFVADNQGDWLPSSKLVHITNGSWYGSRSVDPAGTASLTEKLPIVWLPQDEIGNSPSQPVPINVGPYKGQMLHGEVTHGGFKRVFMEKVDGNLQGVVFRFTQGLEGGVNRAVWGPDGALYAGMIGNPGNWAHAGGKWFGLQKLIWTGNPAFEMLAVRARSNGMEIEMTEPLADTDGTSATDYEIKQWYYKPTADYGGPKLDEKFLTVKTVNISPDRKKVFLEIEGMQPGHVVYIRLKGMFRSNTGRNLWSTEGWYTLNSIPAATPGFKNQAKALSVNTLTEQEQKEGWKLLFDGTTTSGWQSFKGAKAGPAWQARNGVLTLNKSYGKPNNVAGGDIITAGEYENFELALDWKIEKCGNSGIMFHVTSSQEYSNPWETGPEMQLLDNLCHPDARIKKHRAGDLYDLIESKLVATNLAGEWNNTRLIVNKGKCQFWLNGYQIADFEMYTTQWDEMVFKSKFKDMPGFGKARKGHIALQDHDSGVSFKNIKIRELK</sequence>
<feature type="chain" id="PRO_5042882655" evidence="7">
    <location>
        <begin position="22"/>
        <end position="1231"/>
    </location>
</feature>
<dbReference type="PRINTS" id="PR00606">
    <property type="entry name" value="CYTCHROMECID"/>
</dbReference>
<evidence type="ECO:0000256" key="3">
    <source>
        <dbReference type="ARBA" id="ARBA00022723"/>
    </source>
</evidence>
<dbReference type="InterPro" id="IPR011041">
    <property type="entry name" value="Quinoprot_gluc/sorb_DH_b-prop"/>
</dbReference>
<dbReference type="PROSITE" id="PS51820">
    <property type="entry name" value="PA14"/>
    <property type="match status" value="1"/>
</dbReference>
<keyword evidence="2 6" id="KW-0349">Heme</keyword>
<accession>A0AAP2DW98</accession>
<evidence type="ECO:0000256" key="2">
    <source>
        <dbReference type="ARBA" id="ARBA00022617"/>
    </source>
</evidence>
<feature type="binding site" description="covalent" evidence="6">
    <location>
        <position position="268"/>
    </location>
    <ligand>
        <name>heme c</name>
        <dbReference type="ChEBI" id="CHEBI:61717"/>
    </ligand>
</feature>
<comment type="caution">
    <text evidence="10">The sequence shown here is derived from an EMBL/GenBank/DDBJ whole genome shotgun (WGS) entry which is preliminary data.</text>
</comment>
<dbReference type="InterPro" id="IPR009056">
    <property type="entry name" value="Cyt_c-like_dom"/>
</dbReference>
<evidence type="ECO:0000256" key="1">
    <source>
        <dbReference type="ARBA" id="ARBA00022448"/>
    </source>
</evidence>
<keyword evidence="11" id="KW-1185">Reference proteome</keyword>
<evidence type="ECO:0000256" key="7">
    <source>
        <dbReference type="SAM" id="SignalP"/>
    </source>
</evidence>